<gene>
    <name evidence="8" type="ORF">CHARACLAT_030246</name>
</gene>
<keyword evidence="9" id="KW-1185">Reference proteome</keyword>
<evidence type="ECO:0000256" key="2">
    <source>
        <dbReference type="ARBA" id="ARBA00022692"/>
    </source>
</evidence>
<evidence type="ECO:0000256" key="6">
    <source>
        <dbReference type="ARBA" id="ARBA00023180"/>
    </source>
</evidence>
<dbReference type="Proteomes" id="UP001352852">
    <property type="component" value="Unassembled WGS sequence"/>
</dbReference>
<protein>
    <recommendedName>
        <fullName evidence="7">Receptor-type tyrosine-protein phosphatase U-like Fn3 domain-containing protein</fullName>
    </recommendedName>
</protein>
<proteinExistence type="predicted"/>
<keyword evidence="4" id="KW-1133">Transmembrane helix</keyword>
<feature type="domain" description="Receptor-type tyrosine-protein phosphatase U-like Fn3" evidence="7">
    <location>
        <begin position="1"/>
        <end position="38"/>
    </location>
</feature>
<evidence type="ECO:0000259" key="7">
    <source>
        <dbReference type="Pfam" id="PF23144"/>
    </source>
</evidence>
<evidence type="ECO:0000256" key="3">
    <source>
        <dbReference type="ARBA" id="ARBA00022729"/>
    </source>
</evidence>
<evidence type="ECO:0000256" key="1">
    <source>
        <dbReference type="ARBA" id="ARBA00004479"/>
    </source>
</evidence>
<reference evidence="8 9" key="1">
    <citation type="submission" date="2021-06" db="EMBL/GenBank/DDBJ databases">
        <authorList>
            <person name="Palmer J.M."/>
        </authorList>
    </citation>
    <scope>NUCLEOTIDE SEQUENCE [LARGE SCALE GENOMIC DNA]</scope>
    <source>
        <strain evidence="8 9">CL_MEX2019</strain>
        <tissue evidence="8">Muscle</tissue>
    </source>
</reference>
<keyword evidence="5" id="KW-0472">Membrane</keyword>
<keyword evidence="2" id="KW-0812">Transmembrane</keyword>
<keyword evidence="3" id="KW-0732">Signal</keyword>
<evidence type="ECO:0000313" key="8">
    <source>
        <dbReference type="EMBL" id="MED6285532.1"/>
    </source>
</evidence>
<evidence type="ECO:0000256" key="4">
    <source>
        <dbReference type="ARBA" id="ARBA00022989"/>
    </source>
</evidence>
<accession>A0ABU7EEL9</accession>
<evidence type="ECO:0000256" key="5">
    <source>
        <dbReference type="ARBA" id="ARBA00023136"/>
    </source>
</evidence>
<organism evidence="8 9">
    <name type="scientific">Characodon lateralis</name>
    <dbReference type="NCBI Taxonomy" id="208331"/>
    <lineage>
        <taxon>Eukaryota</taxon>
        <taxon>Metazoa</taxon>
        <taxon>Chordata</taxon>
        <taxon>Craniata</taxon>
        <taxon>Vertebrata</taxon>
        <taxon>Euteleostomi</taxon>
        <taxon>Actinopterygii</taxon>
        <taxon>Neopterygii</taxon>
        <taxon>Teleostei</taxon>
        <taxon>Neoteleostei</taxon>
        <taxon>Acanthomorphata</taxon>
        <taxon>Ovalentaria</taxon>
        <taxon>Atherinomorphae</taxon>
        <taxon>Cyprinodontiformes</taxon>
        <taxon>Goodeidae</taxon>
        <taxon>Characodon</taxon>
    </lineage>
</organism>
<evidence type="ECO:0000313" key="9">
    <source>
        <dbReference type="Proteomes" id="UP001352852"/>
    </source>
</evidence>
<sequence length="57" mass="6604">GFWNPPLAPRKNYNIYLQAVSSTERETKTQCLRLAAKRKSTLSLFRYLVETNTLNSL</sequence>
<dbReference type="EMBL" id="JAHUTJ010053673">
    <property type="protein sequence ID" value="MED6285532.1"/>
    <property type="molecule type" value="Genomic_DNA"/>
</dbReference>
<comment type="caution">
    <text evidence="8">The sequence shown here is derived from an EMBL/GenBank/DDBJ whole genome shotgun (WGS) entry which is preliminary data.</text>
</comment>
<name>A0ABU7EEL9_9TELE</name>
<dbReference type="Pfam" id="PF23144">
    <property type="entry name" value="Fn3_PTPRU"/>
    <property type="match status" value="1"/>
</dbReference>
<comment type="subcellular location">
    <subcellularLocation>
        <location evidence="1">Membrane</location>
        <topology evidence="1">Single-pass type I membrane protein</topology>
    </subcellularLocation>
</comment>
<feature type="non-terminal residue" evidence="8">
    <location>
        <position position="1"/>
    </location>
</feature>
<keyword evidence="6" id="KW-0325">Glycoprotein</keyword>
<dbReference type="InterPro" id="IPR057598">
    <property type="entry name" value="Fn3_PTPRU"/>
</dbReference>